<sequence length="257" mass="28959">MNYSSKGKERGTIVCIHGNSSSAKVYDDLLASKDISQTKMAIDLLGHGNNQPDNVDFNEYSFSAQRQFLLENIKEIDDEILLIGNSMGGHLAIEISTEIPQLKGLVIMGTPPLKKTVNVEEAFIPVVALNTFLTENPNEDEIRETLDKVILNKSKIELVTHDFKNTNPLVRKAIAIDLMENRLFNQYLIFTELNLPKYIISGDADLSVNREYLERVKNACNESCKIIDIQNCGHYPSLDQPLKFIDIIKKVATEIFD</sequence>
<dbReference type="Pfam" id="PF12697">
    <property type="entry name" value="Abhydrolase_6"/>
    <property type="match status" value="1"/>
</dbReference>
<organism evidence="2 3">
    <name type="scientific">Zunongwangia endophytica</name>
    <dbReference type="NCBI Taxonomy" id="1808945"/>
    <lineage>
        <taxon>Bacteria</taxon>
        <taxon>Pseudomonadati</taxon>
        <taxon>Bacteroidota</taxon>
        <taxon>Flavobacteriia</taxon>
        <taxon>Flavobacteriales</taxon>
        <taxon>Flavobacteriaceae</taxon>
        <taxon>Zunongwangia</taxon>
    </lineage>
</organism>
<comment type="caution">
    <text evidence="2">The sequence shown here is derived from an EMBL/GenBank/DDBJ whole genome shotgun (WGS) entry which is preliminary data.</text>
</comment>
<dbReference type="RefSeq" id="WP_290233099.1">
    <property type="nucleotide sequence ID" value="NZ_JAUFPZ010000002.1"/>
</dbReference>
<dbReference type="EMBL" id="JBHSAS010000032">
    <property type="protein sequence ID" value="MFC4029359.1"/>
    <property type="molecule type" value="Genomic_DNA"/>
</dbReference>
<dbReference type="PANTHER" id="PTHR43798">
    <property type="entry name" value="MONOACYLGLYCEROL LIPASE"/>
    <property type="match status" value="1"/>
</dbReference>
<evidence type="ECO:0000259" key="1">
    <source>
        <dbReference type="Pfam" id="PF12697"/>
    </source>
</evidence>
<name>A0ABV8HB64_9FLAO</name>
<evidence type="ECO:0000313" key="2">
    <source>
        <dbReference type="EMBL" id="MFC4029359.1"/>
    </source>
</evidence>
<keyword evidence="3" id="KW-1185">Reference proteome</keyword>
<dbReference type="SUPFAM" id="SSF53474">
    <property type="entry name" value="alpha/beta-Hydrolases"/>
    <property type="match status" value="1"/>
</dbReference>
<reference evidence="3" key="1">
    <citation type="journal article" date="2019" name="Int. J. Syst. Evol. Microbiol.">
        <title>The Global Catalogue of Microorganisms (GCM) 10K type strain sequencing project: providing services to taxonomists for standard genome sequencing and annotation.</title>
        <authorList>
            <consortium name="The Broad Institute Genomics Platform"/>
            <consortium name="The Broad Institute Genome Sequencing Center for Infectious Disease"/>
            <person name="Wu L."/>
            <person name="Ma J."/>
        </authorList>
    </citation>
    <scope>NUCLEOTIDE SEQUENCE [LARGE SCALE GENOMIC DNA]</scope>
    <source>
        <strain evidence="3">CECT 9128</strain>
    </source>
</reference>
<feature type="domain" description="AB hydrolase-1" evidence="1">
    <location>
        <begin position="13"/>
        <end position="246"/>
    </location>
</feature>
<dbReference type="InterPro" id="IPR050266">
    <property type="entry name" value="AB_hydrolase_sf"/>
</dbReference>
<evidence type="ECO:0000313" key="3">
    <source>
        <dbReference type="Proteomes" id="UP001595793"/>
    </source>
</evidence>
<gene>
    <name evidence="2" type="ORF">ACFOS1_18210</name>
</gene>
<dbReference type="Proteomes" id="UP001595793">
    <property type="component" value="Unassembled WGS sequence"/>
</dbReference>
<dbReference type="GO" id="GO:0016787">
    <property type="term" value="F:hydrolase activity"/>
    <property type="evidence" value="ECO:0007669"/>
    <property type="project" value="UniProtKB-KW"/>
</dbReference>
<dbReference type="PANTHER" id="PTHR43798:SF33">
    <property type="entry name" value="HYDROLASE, PUTATIVE (AFU_ORTHOLOGUE AFUA_2G14860)-RELATED"/>
    <property type="match status" value="1"/>
</dbReference>
<dbReference type="InterPro" id="IPR000073">
    <property type="entry name" value="AB_hydrolase_1"/>
</dbReference>
<dbReference type="InterPro" id="IPR029058">
    <property type="entry name" value="AB_hydrolase_fold"/>
</dbReference>
<proteinExistence type="predicted"/>
<accession>A0ABV8HB64</accession>
<keyword evidence="2" id="KW-0378">Hydrolase</keyword>
<dbReference type="Gene3D" id="3.40.50.1820">
    <property type="entry name" value="alpha/beta hydrolase"/>
    <property type="match status" value="1"/>
</dbReference>
<protein>
    <submittedName>
        <fullName evidence="2">Alpha/beta fold hydrolase</fullName>
    </submittedName>
</protein>